<dbReference type="AlphaFoldDB" id="A0A402CXN2"/>
<feature type="active site" description="Nucleophile" evidence="6">
    <location>
        <position position="158"/>
    </location>
</feature>
<dbReference type="GO" id="GO:0008270">
    <property type="term" value="F:zinc ion binding"/>
    <property type="evidence" value="ECO:0007669"/>
    <property type="project" value="UniProtKB-UniRule"/>
</dbReference>
<protein>
    <recommendedName>
        <fullName evidence="6">Peptide methionine sulfoxide reductase MsrB</fullName>
        <ecNumber evidence="6">1.8.4.12</ecNumber>
    </recommendedName>
    <alternativeName>
        <fullName evidence="6">Peptide-methionine (R)-S-oxide reductase</fullName>
    </alternativeName>
</protein>
<evidence type="ECO:0000256" key="6">
    <source>
        <dbReference type="HAMAP-Rule" id="MF_01400"/>
    </source>
</evidence>
<reference evidence="7 8" key="1">
    <citation type="journal article" date="2019" name="Int. J. Syst. Evol. Microbiol.">
        <title>Capsulimonas corticalis gen. nov., sp. nov., an aerobic capsulated bacterium, of a novel bacterial order, Capsulimonadales ord. nov., of the class Armatimonadia of the phylum Armatimonadetes.</title>
        <authorList>
            <person name="Li J."/>
            <person name="Kudo C."/>
            <person name="Tonouchi A."/>
        </authorList>
    </citation>
    <scope>NUCLEOTIDE SEQUENCE [LARGE SCALE GENOMIC DNA]</scope>
    <source>
        <strain evidence="7 8">AX-7</strain>
    </source>
</reference>
<keyword evidence="2 6" id="KW-0479">Metal-binding</keyword>
<dbReference type="NCBIfam" id="TIGR00357">
    <property type="entry name" value="peptide-methionine (R)-S-oxide reductase MsrB"/>
    <property type="match status" value="1"/>
</dbReference>
<name>A0A402CXN2_9BACT</name>
<evidence type="ECO:0000313" key="7">
    <source>
        <dbReference type="EMBL" id="BDI32252.1"/>
    </source>
</evidence>
<dbReference type="HAMAP" id="MF_01400">
    <property type="entry name" value="MsrB"/>
    <property type="match status" value="1"/>
</dbReference>
<dbReference type="RefSeq" id="WP_119322057.1">
    <property type="nucleotide sequence ID" value="NZ_AP025739.1"/>
</dbReference>
<keyword evidence="3 6" id="KW-0862">Zinc</keyword>
<dbReference type="KEGG" id="ccot:CCAX7_43030"/>
<dbReference type="GO" id="GO:0006979">
    <property type="term" value="P:response to oxidative stress"/>
    <property type="evidence" value="ECO:0007669"/>
    <property type="project" value="InterPro"/>
</dbReference>
<dbReference type="PROSITE" id="PS51790">
    <property type="entry name" value="MSRB"/>
    <property type="match status" value="1"/>
</dbReference>
<evidence type="ECO:0000256" key="2">
    <source>
        <dbReference type="ARBA" id="ARBA00022723"/>
    </source>
</evidence>
<evidence type="ECO:0000256" key="5">
    <source>
        <dbReference type="ARBA" id="ARBA00048488"/>
    </source>
</evidence>
<dbReference type="Proteomes" id="UP000287394">
    <property type="component" value="Chromosome"/>
</dbReference>
<dbReference type="GO" id="GO:0030091">
    <property type="term" value="P:protein repair"/>
    <property type="evidence" value="ECO:0007669"/>
    <property type="project" value="InterPro"/>
</dbReference>
<dbReference type="GO" id="GO:0005737">
    <property type="term" value="C:cytoplasm"/>
    <property type="evidence" value="ECO:0007669"/>
    <property type="project" value="TreeGrafter"/>
</dbReference>
<sequence>MSSNKTAGIIVAAAALFAVAGLAAVKRAPKPAAVSAKGFDPKYTKTDAEWKKVLTPEQYDVTRHAGTEAPFSGKYWNNHERGIYKCVDCGLTLFSSDTKFESGTGWPSFWAPIDKTHVREVADHSLMMDRTEVICPRCGAHLGHVFDDGPAPTHLRYCMNSAALTFEKGK</sequence>
<dbReference type="FunCoup" id="A0A402CXN2">
    <property type="interactions" value="329"/>
</dbReference>
<dbReference type="EMBL" id="AP025739">
    <property type="protein sequence ID" value="BDI32252.1"/>
    <property type="molecule type" value="Genomic_DNA"/>
</dbReference>
<dbReference type="SUPFAM" id="SSF51316">
    <property type="entry name" value="Mss4-like"/>
    <property type="match status" value="1"/>
</dbReference>
<dbReference type="Pfam" id="PF01641">
    <property type="entry name" value="SelR"/>
    <property type="match status" value="1"/>
</dbReference>
<feature type="binding site" evidence="6">
    <location>
        <position position="86"/>
    </location>
    <ligand>
        <name>Zn(2+)</name>
        <dbReference type="ChEBI" id="CHEBI:29105"/>
    </ligand>
</feature>
<comment type="catalytic activity">
    <reaction evidence="5 6">
        <text>L-methionyl-[protein] + [thioredoxin]-disulfide + H2O = L-methionyl-(R)-S-oxide-[protein] + [thioredoxin]-dithiol</text>
        <dbReference type="Rhea" id="RHEA:24164"/>
        <dbReference type="Rhea" id="RHEA-COMP:10698"/>
        <dbReference type="Rhea" id="RHEA-COMP:10700"/>
        <dbReference type="Rhea" id="RHEA-COMP:12313"/>
        <dbReference type="Rhea" id="RHEA-COMP:12314"/>
        <dbReference type="ChEBI" id="CHEBI:15377"/>
        <dbReference type="ChEBI" id="CHEBI:16044"/>
        <dbReference type="ChEBI" id="CHEBI:29950"/>
        <dbReference type="ChEBI" id="CHEBI:45764"/>
        <dbReference type="ChEBI" id="CHEBI:50058"/>
        <dbReference type="EC" id="1.8.4.12"/>
    </reaction>
</comment>
<accession>A0A402CXN2</accession>
<gene>
    <name evidence="6" type="primary">msrB</name>
    <name evidence="7" type="ORF">CCAX7_43030</name>
</gene>
<dbReference type="FunFam" id="2.170.150.20:FF:000001">
    <property type="entry name" value="Peptide methionine sulfoxide reductase MsrB"/>
    <property type="match status" value="1"/>
</dbReference>
<organism evidence="7 8">
    <name type="scientific">Capsulimonas corticalis</name>
    <dbReference type="NCBI Taxonomy" id="2219043"/>
    <lineage>
        <taxon>Bacteria</taxon>
        <taxon>Bacillati</taxon>
        <taxon>Armatimonadota</taxon>
        <taxon>Armatimonadia</taxon>
        <taxon>Capsulimonadales</taxon>
        <taxon>Capsulimonadaceae</taxon>
        <taxon>Capsulimonas</taxon>
    </lineage>
</organism>
<feature type="binding site" evidence="6">
    <location>
        <position position="138"/>
    </location>
    <ligand>
        <name>Zn(2+)</name>
        <dbReference type="ChEBI" id="CHEBI:29105"/>
    </ligand>
</feature>
<evidence type="ECO:0000256" key="3">
    <source>
        <dbReference type="ARBA" id="ARBA00022833"/>
    </source>
</evidence>
<proteinExistence type="inferred from homology"/>
<dbReference type="Gene3D" id="2.170.150.20">
    <property type="entry name" value="Peptide methionine sulfoxide reductase"/>
    <property type="match status" value="1"/>
</dbReference>
<dbReference type="PANTHER" id="PTHR10173">
    <property type="entry name" value="METHIONINE SULFOXIDE REDUCTASE"/>
    <property type="match status" value="1"/>
</dbReference>
<keyword evidence="8" id="KW-1185">Reference proteome</keyword>
<comment type="similarity">
    <text evidence="1 6">Belongs to the MsrB Met sulfoxide reductase family.</text>
</comment>
<dbReference type="InterPro" id="IPR011057">
    <property type="entry name" value="Mss4-like_sf"/>
</dbReference>
<comment type="cofactor">
    <cofactor evidence="6">
        <name>Zn(2+)</name>
        <dbReference type="ChEBI" id="CHEBI:29105"/>
    </cofactor>
    <text evidence="6">Binds 1 zinc ion per subunit. The zinc ion is important for the structural integrity of the protein.</text>
</comment>
<evidence type="ECO:0000313" key="8">
    <source>
        <dbReference type="Proteomes" id="UP000287394"/>
    </source>
</evidence>
<feature type="binding site" evidence="6">
    <location>
        <position position="135"/>
    </location>
    <ligand>
        <name>Zn(2+)</name>
        <dbReference type="ChEBI" id="CHEBI:29105"/>
    </ligand>
</feature>
<dbReference type="GO" id="GO:0033743">
    <property type="term" value="F:peptide-methionine (R)-S-oxide reductase activity"/>
    <property type="evidence" value="ECO:0007669"/>
    <property type="project" value="UniProtKB-UniRule"/>
</dbReference>
<dbReference type="OrthoDB" id="4174719at2"/>
<dbReference type="InterPro" id="IPR028427">
    <property type="entry name" value="Met_Sox_Rdtase_MsrB"/>
</dbReference>
<dbReference type="EC" id="1.8.4.12" evidence="6"/>
<dbReference type="InterPro" id="IPR002579">
    <property type="entry name" value="Met_Sox_Rdtase_MsrB_dom"/>
</dbReference>
<dbReference type="PANTHER" id="PTHR10173:SF52">
    <property type="entry name" value="METHIONINE-R-SULFOXIDE REDUCTASE B1"/>
    <property type="match status" value="1"/>
</dbReference>
<evidence type="ECO:0000256" key="4">
    <source>
        <dbReference type="ARBA" id="ARBA00023002"/>
    </source>
</evidence>
<evidence type="ECO:0000256" key="1">
    <source>
        <dbReference type="ARBA" id="ARBA00007174"/>
    </source>
</evidence>
<feature type="binding site" evidence="6">
    <location>
        <position position="89"/>
    </location>
    <ligand>
        <name>Zn(2+)</name>
        <dbReference type="ChEBI" id="CHEBI:29105"/>
    </ligand>
</feature>
<keyword evidence="4 6" id="KW-0560">Oxidoreductase</keyword>